<feature type="domain" description="Peptidase metallopeptidase" evidence="10">
    <location>
        <begin position="262"/>
        <end position="427"/>
    </location>
</feature>
<feature type="binding site" evidence="8">
    <location>
        <position position="339"/>
    </location>
    <ligand>
        <name>Ca(2+)</name>
        <dbReference type="ChEBI" id="CHEBI:29108"/>
        <label>3</label>
    </ligand>
</feature>
<dbReference type="PRINTS" id="PR00138">
    <property type="entry name" value="MATRIXIN"/>
</dbReference>
<dbReference type="InterPro" id="IPR036375">
    <property type="entry name" value="Hemopexin-like_dom_sf"/>
</dbReference>
<dbReference type="EMBL" id="JBJQND010000010">
    <property type="protein sequence ID" value="KAL3864459.1"/>
    <property type="molecule type" value="Genomic_DNA"/>
</dbReference>
<dbReference type="InterPro" id="IPR033739">
    <property type="entry name" value="M10A_MMP"/>
</dbReference>
<feature type="repeat" description="Hemopexin" evidence="9">
    <location>
        <begin position="485"/>
        <end position="539"/>
    </location>
</feature>
<dbReference type="InterPro" id="IPR002477">
    <property type="entry name" value="Peptidoglycan-bd-like"/>
</dbReference>
<name>A0ABD3VV00_SINWO</name>
<keyword evidence="2" id="KW-0645">Protease</keyword>
<feature type="binding site" evidence="8">
    <location>
        <position position="330"/>
    </location>
    <ligand>
        <name>Zn(2+)</name>
        <dbReference type="ChEBI" id="CHEBI:29105"/>
        <label>1</label>
    </ligand>
</feature>
<feature type="active site" evidence="7">
    <location>
        <position position="381"/>
    </location>
</feature>
<dbReference type="InterPro" id="IPR024079">
    <property type="entry name" value="MetalloPept_cat_dom_sf"/>
</dbReference>
<feature type="binding site" evidence="8">
    <location>
        <position position="346"/>
    </location>
    <ligand>
        <name>Zn(2+)</name>
        <dbReference type="ChEBI" id="CHEBI:29105"/>
        <label>1</label>
    </ligand>
</feature>
<feature type="binding site" evidence="8">
    <location>
        <position position="390"/>
    </location>
    <ligand>
        <name>Zn(2+)</name>
        <dbReference type="ChEBI" id="CHEBI:29105"/>
        <label>2</label>
        <note>catalytic</note>
    </ligand>
</feature>
<dbReference type="SUPFAM" id="SSF50923">
    <property type="entry name" value="Hemopexin-like domain"/>
    <property type="match status" value="1"/>
</dbReference>
<feature type="binding site" evidence="8">
    <location>
        <position position="611"/>
    </location>
    <ligand>
        <name>Ca(2+)</name>
        <dbReference type="ChEBI" id="CHEBI:29108"/>
        <label>5</label>
    </ligand>
</feature>
<dbReference type="GO" id="GO:0006508">
    <property type="term" value="P:proteolysis"/>
    <property type="evidence" value="ECO:0007669"/>
    <property type="project" value="UniProtKB-KW"/>
</dbReference>
<evidence type="ECO:0000256" key="3">
    <source>
        <dbReference type="ARBA" id="ARBA00022723"/>
    </source>
</evidence>
<feature type="binding site" evidence="8">
    <location>
        <position position="359"/>
    </location>
    <ligand>
        <name>Ca(2+)</name>
        <dbReference type="ChEBI" id="CHEBI:29108"/>
        <label>1</label>
    </ligand>
</feature>
<dbReference type="CDD" id="cd04278">
    <property type="entry name" value="ZnMc_MMP"/>
    <property type="match status" value="1"/>
</dbReference>
<dbReference type="InterPro" id="IPR018487">
    <property type="entry name" value="Hemopexin-like_repeat"/>
</dbReference>
<gene>
    <name evidence="11" type="ORF">ACJMK2_006141</name>
</gene>
<dbReference type="InterPro" id="IPR006026">
    <property type="entry name" value="Peptidase_Metallo"/>
</dbReference>
<feature type="binding site" evidence="8">
    <location>
        <position position="338"/>
    </location>
    <ligand>
        <name>Ca(2+)</name>
        <dbReference type="ChEBI" id="CHEBI:29108"/>
        <label>3</label>
    </ligand>
</feature>
<comment type="similarity">
    <text evidence="1">Belongs to the peptidase M10A family.</text>
</comment>
<keyword evidence="6" id="KW-0482">Metalloprotease</keyword>
<dbReference type="AlphaFoldDB" id="A0ABD3VV00"/>
<feature type="binding site" evidence="8">
    <location>
        <position position="354"/>
    </location>
    <ligand>
        <name>Zn(2+)</name>
        <dbReference type="ChEBI" id="CHEBI:29105"/>
        <label>1</label>
    </ligand>
</feature>
<evidence type="ECO:0000256" key="7">
    <source>
        <dbReference type="PIRSR" id="PIRSR621190-1"/>
    </source>
</evidence>
<evidence type="ECO:0000256" key="5">
    <source>
        <dbReference type="ARBA" id="ARBA00022833"/>
    </source>
</evidence>
<dbReference type="SMART" id="SM00235">
    <property type="entry name" value="ZnMc"/>
    <property type="match status" value="1"/>
</dbReference>
<feature type="binding site" evidence="8">
    <location>
        <position position="320"/>
    </location>
    <ligand>
        <name>Ca(2+)</name>
        <dbReference type="ChEBI" id="CHEBI:29108"/>
        <label>2</label>
    </ligand>
</feature>
<evidence type="ECO:0000259" key="10">
    <source>
        <dbReference type="SMART" id="SM00235"/>
    </source>
</evidence>
<feature type="binding site" evidence="8">
    <location>
        <position position="356"/>
    </location>
    <ligand>
        <name>Ca(2+)</name>
        <dbReference type="ChEBI" id="CHEBI:29108"/>
        <label>3</label>
    </ligand>
</feature>
<feature type="binding site" evidence="8">
    <location>
        <position position="380"/>
    </location>
    <ligand>
        <name>Zn(2+)</name>
        <dbReference type="ChEBI" id="CHEBI:29105"/>
        <label>2</label>
        <note>catalytic</note>
    </ligand>
</feature>
<keyword evidence="12" id="KW-1185">Reference proteome</keyword>
<feature type="binding site" evidence="8">
    <location>
        <position position="489"/>
    </location>
    <ligand>
        <name>Ca(2+)</name>
        <dbReference type="ChEBI" id="CHEBI:29108"/>
        <label>4</label>
    </ligand>
</feature>
<feature type="binding site" evidence="8">
    <location>
        <position position="398"/>
    </location>
    <ligand>
        <name>Zn(2+)</name>
        <dbReference type="ChEBI" id="CHEBI:29105"/>
        <label>2</label>
        <note>catalytic</note>
    </ligand>
</feature>
<evidence type="ECO:0000313" key="12">
    <source>
        <dbReference type="Proteomes" id="UP001634394"/>
    </source>
</evidence>
<feature type="binding site" evidence="8">
    <location>
        <position position="357"/>
    </location>
    <ligand>
        <name>Ca(2+)</name>
        <dbReference type="ChEBI" id="CHEBI:29108"/>
        <label>1</label>
    </ligand>
</feature>
<proteinExistence type="inferred from homology"/>
<feature type="repeat" description="Hemopexin" evidence="9">
    <location>
        <begin position="429"/>
        <end position="484"/>
    </location>
</feature>
<evidence type="ECO:0000256" key="2">
    <source>
        <dbReference type="ARBA" id="ARBA00022670"/>
    </source>
</evidence>
<dbReference type="SMART" id="SM00120">
    <property type="entry name" value="HX"/>
    <property type="match status" value="3"/>
</dbReference>
<dbReference type="InterPro" id="IPR036365">
    <property type="entry name" value="PGBD-like_sf"/>
</dbReference>
<evidence type="ECO:0000256" key="8">
    <source>
        <dbReference type="PIRSR" id="PIRSR621190-2"/>
    </source>
</evidence>
<dbReference type="EMBL" id="JBJQND010000010">
    <property type="protein sequence ID" value="KAL3864460.1"/>
    <property type="molecule type" value="Genomic_DNA"/>
</dbReference>
<comment type="cofactor">
    <cofactor evidence="8">
        <name>Zn(2+)</name>
        <dbReference type="ChEBI" id="CHEBI:29105"/>
    </cofactor>
    <text evidence="8">Binds 2 Zn(2+) ions per subunit.</text>
</comment>
<keyword evidence="8" id="KW-0106">Calcium</keyword>
<dbReference type="Gene3D" id="2.110.10.10">
    <property type="entry name" value="Hemopexin-like domain"/>
    <property type="match status" value="1"/>
</dbReference>
<evidence type="ECO:0000256" key="6">
    <source>
        <dbReference type="ARBA" id="ARBA00023049"/>
    </source>
</evidence>
<dbReference type="PROSITE" id="PS51642">
    <property type="entry name" value="HEMOPEXIN_2"/>
    <property type="match status" value="3"/>
</dbReference>
<dbReference type="PANTHER" id="PTHR10201:SF323">
    <property type="entry name" value="MATRIX METALLOPROTEINASE-21"/>
    <property type="match status" value="1"/>
</dbReference>
<evidence type="ECO:0000256" key="9">
    <source>
        <dbReference type="PROSITE-ProRule" id="PRU01011"/>
    </source>
</evidence>
<accession>A0ABD3VV00</accession>
<comment type="caution">
    <text evidence="11">The sequence shown here is derived from an EMBL/GenBank/DDBJ whole genome shotgun (WGS) entry which is preliminary data.</text>
</comment>
<dbReference type="GO" id="GO:0046872">
    <property type="term" value="F:metal ion binding"/>
    <property type="evidence" value="ECO:0007669"/>
    <property type="project" value="UniProtKB-KW"/>
</dbReference>
<reference evidence="11 12" key="1">
    <citation type="submission" date="2024-11" db="EMBL/GenBank/DDBJ databases">
        <title>Chromosome-level genome assembly of the freshwater bivalve Anodonta woodiana.</title>
        <authorList>
            <person name="Chen X."/>
        </authorList>
    </citation>
    <scope>NUCLEOTIDE SEQUENCE [LARGE SCALE GENOMIC DNA]</scope>
    <source>
        <strain evidence="11">MN2024</strain>
        <tissue evidence="11">Gills</tissue>
    </source>
</reference>
<feature type="binding site" evidence="8">
    <location>
        <position position="359"/>
    </location>
    <ligand>
        <name>Ca(2+)</name>
        <dbReference type="ChEBI" id="CHEBI:29108"/>
        <label>3</label>
    </ligand>
</feature>
<dbReference type="PANTHER" id="PTHR10201">
    <property type="entry name" value="MATRIX METALLOPROTEINASE"/>
    <property type="match status" value="1"/>
</dbReference>
<dbReference type="SUPFAM" id="SSF55486">
    <property type="entry name" value="Metalloproteases ('zincins'), catalytic domain"/>
    <property type="match status" value="1"/>
</dbReference>
<protein>
    <recommendedName>
        <fullName evidence="10">Peptidase metallopeptidase domain-containing protein</fullName>
    </recommendedName>
</protein>
<feature type="repeat" description="Hemopexin" evidence="9">
    <location>
        <begin position="547"/>
        <end position="584"/>
    </location>
</feature>
<keyword evidence="4" id="KW-0378">Hydrolase</keyword>
<dbReference type="InterPro" id="IPR021190">
    <property type="entry name" value="Pept_M10A"/>
</dbReference>
<dbReference type="InterPro" id="IPR001818">
    <property type="entry name" value="Pept_M10_metallopeptidase"/>
</dbReference>
<dbReference type="Proteomes" id="UP001634394">
    <property type="component" value="Unassembled WGS sequence"/>
</dbReference>
<feature type="binding site" evidence="8">
    <location>
        <position position="384"/>
    </location>
    <ligand>
        <name>Zn(2+)</name>
        <dbReference type="ChEBI" id="CHEBI:29105"/>
        <label>2</label>
        <note>catalytic</note>
    </ligand>
</feature>
<dbReference type="Pfam" id="PF00413">
    <property type="entry name" value="Peptidase_M10"/>
    <property type="match status" value="1"/>
</dbReference>
<sequence length="682" mass="80407">MARDLVQQSIAIISVLTVLSPGTGEQFFQYRDHRDQALYDVDKKTVAVHNTFEAELQLEKYGYLRCRVKRRKRSIFPGFELSEGKYSSRDGDNLPLCSDSEVQQAIRQYQKTYNLPESGVIDKQTRTLMSTSRCGNADTKTDDVLPDAIENIEKSTQEMLHDFVKQNSLSNNNDKFKSRPWKRSTGQSQLMRVIAGKDTVSGLERRKQYLHEYIERLKNEDPLLFSVDKNDEENNRTNREKRSVIIEENRSNTSLADRVRLDSHKFEKQVITWRLLNSGYSTRIPEEDQRATLDLAFRMWSEVIPLKFKEETGGDIQNVDIEVSFGKGSHQNCRRAFDGQGGEIAHSFHTGNMHFDDEENFKSLRSFTPDGVYLLKVAVHEIGHVLGLLHTEKKYSIMYAIYEAATASPDFELNWEDRKAVQRVYGVCKGRFNAVFDWVRKRPDNQFIFNTYFFRGNHYWMYENHANRTRYGDPLYIAREWNGVPNNLDSYAHIWYFSGNDIVDEAYFFKGDKYYMYQSEEDRVYDGWPHLIQDDFGPKPGQTESIPINLNSVFFDMRDKNLYFFKDEWVYVFDPKLPKGERGCCERKRKLQEEFPAEEGSEPLPDRLDVVFYSYKDQSVYFFKDEDVWQNVPFHPRQKQIKNSVKYLGKWYDKWYDICDVSAGNYHSTHVFQYNHETIRRR</sequence>
<dbReference type="Pfam" id="PF00045">
    <property type="entry name" value="Hemopexin"/>
    <property type="match status" value="1"/>
</dbReference>
<evidence type="ECO:0000256" key="1">
    <source>
        <dbReference type="ARBA" id="ARBA00010370"/>
    </source>
</evidence>
<evidence type="ECO:0000256" key="4">
    <source>
        <dbReference type="ARBA" id="ARBA00022801"/>
    </source>
</evidence>
<dbReference type="Gene3D" id="3.40.390.10">
    <property type="entry name" value="Collagenase (Catalytic Domain)"/>
    <property type="match status" value="1"/>
</dbReference>
<comment type="cofactor">
    <cofactor evidence="8">
        <name>Ca(2+)</name>
        <dbReference type="ChEBI" id="CHEBI:29108"/>
    </cofactor>
    <text evidence="8">Can bind about 5 Ca(2+) ions per subunit.</text>
</comment>
<keyword evidence="5 8" id="KW-0862">Zinc</keyword>
<evidence type="ECO:0000313" key="11">
    <source>
        <dbReference type="EMBL" id="KAL3864458.1"/>
    </source>
</evidence>
<keyword evidence="3 8" id="KW-0479">Metal-binding</keyword>
<dbReference type="SUPFAM" id="SSF47090">
    <property type="entry name" value="PGBD-like"/>
    <property type="match status" value="1"/>
</dbReference>
<dbReference type="EMBL" id="JBJQND010000010">
    <property type="protein sequence ID" value="KAL3864458.1"/>
    <property type="molecule type" value="Genomic_DNA"/>
</dbReference>
<dbReference type="Pfam" id="PF01471">
    <property type="entry name" value="PG_binding_1"/>
    <property type="match status" value="1"/>
</dbReference>
<organism evidence="11 12">
    <name type="scientific">Sinanodonta woodiana</name>
    <name type="common">Chinese pond mussel</name>
    <name type="synonym">Anodonta woodiana</name>
    <dbReference type="NCBI Taxonomy" id="1069815"/>
    <lineage>
        <taxon>Eukaryota</taxon>
        <taxon>Metazoa</taxon>
        <taxon>Spiralia</taxon>
        <taxon>Lophotrochozoa</taxon>
        <taxon>Mollusca</taxon>
        <taxon>Bivalvia</taxon>
        <taxon>Autobranchia</taxon>
        <taxon>Heteroconchia</taxon>
        <taxon>Palaeoheterodonta</taxon>
        <taxon>Unionida</taxon>
        <taxon>Unionoidea</taxon>
        <taxon>Unionidae</taxon>
        <taxon>Unioninae</taxon>
        <taxon>Sinanodonta</taxon>
    </lineage>
</organism>
<feature type="binding site" evidence="8">
    <location>
        <position position="609"/>
    </location>
    <ligand>
        <name>Ca(2+)</name>
        <dbReference type="ChEBI" id="CHEBI:29108"/>
        <label>4</label>
    </ligand>
</feature>
<dbReference type="GO" id="GO:0008237">
    <property type="term" value="F:metallopeptidase activity"/>
    <property type="evidence" value="ECO:0007669"/>
    <property type="project" value="UniProtKB-KW"/>
</dbReference>